<accession>A0A3A6PD13</accession>
<evidence type="ECO:0000313" key="3">
    <source>
        <dbReference type="Proteomes" id="UP000267798"/>
    </source>
</evidence>
<dbReference type="AlphaFoldDB" id="A0A3A6PD13"/>
<feature type="transmembrane region" description="Helical" evidence="1">
    <location>
        <begin position="12"/>
        <end position="29"/>
    </location>
</feature>
<comment type="caution">
    <text evidence="2">The sequence shown here is derived from an EMBL/GenBank/DDBJ whole genome shotgun (WGS) entry which is preliminary data.</text>
</comment>
<name>A0A3A6PD13_9BACL</name>
<evidence type="ECO:0000313" key="2">
    <source>
        <dbReference type="EMBL" id="RJX37910.1"/>
    </source>
</evidence>
<keyword evidence="1" id="KW-0472">Membrane</keyword>
<dbReference type="EMBL" id="QXQB01000004">
    <property type="protein sequence ID" value="RJX37910.1"/>
    <property type="molecule type" value="Genomic_DNA"/>
</dbReference>
<protein>
    <recommendedName>
        <fullName evidence="4">HEAT repeat domain-containing protein</fullName>
    </recommendedName>
</protein>
<dbReference type="Proteomes" id="UP000267798">
    <property type="component" value="Unassembled WGS sequence"/>
</dbReference>
<dbReference type="OrthoDB" id="2112914at2"/>
<dbReference type="InterPro" id="IPR011989">
    <property type="entry name" value="ARM-like"/>
</dbReference>
<proteinExistence type="predicted"/>
<evidence type="ECO:0000256" key="1">
    <source>
        <dbReference type="SAM" id="Phobius"/>
    </source>
</evidence>
<reference evidence="2 3" key="1">
    <citation type="submission" date="2018-09" db="EMBL/GenBank/DDBJ databases">
        <title>Paenibacillus aracenensis nov. sp. isolated from a cave in southern Spain.</title>
        <authorList>
            <person name="Jurado V."/>
            <person name="Gutierrez-Patricio S."/>
            <person name="Gonzalez-Pimentel J.L."/>
            <person name="Miller A.Z."/>
            <person name="Laiz L."/>
            <person name="Saiz-Jimenez C."/>
        </authorList>
    </citation>
    <scope>NUCLEOTIDE SEQUENCE [LARGE SCALE GENOMIC DNA]</scope>
    <source>
        <strain evidence="2 3">JCM 19203</strain>
    </source>
</reference>
<sequence length="389" mass="44693">MYINFEVAVKFLYVLIILNVVFVAAVYAIKIKRLRRTRIERRFEVKFKDYFTYVLVNIEGKEPLQAPPFSLNKVEQEILQERLNDMIENFTGTPREKGKELCQRLGLVHYHLDRLKKGSYAVKIDAAYHLGCMRVQEAVPDLLQLLATHKLNSSLFVIARSIAKCARNEQDVKEMVKLLLSHNKGFYDLLVDMIKEADIEHGALFAEFIQRDSNEYILIGLCGLRDYTEPTVASAVYRLIDSEDRMIQSMAVEIYFKSVHFIPRNVVQKLLQHPLDELRVLTIGAIADQKLVTYIDVMKNALLDESKRVSAASAKGLLLLGEEGIATLCGVTAEVRGSEQGEYLQMLIEEELKFLSVQLHDLVKLTRYNSLAYHYEKTLGKNKRIYRVV</sequence>
<keyword evidence="3" id="KW-1185">Reference proteome</keyword>
<organism evidence="2 3">
    <name type="scientific">Paenibacillus pinisoli</name>
    <dbReference type="NCBI Taxonomy" id="1276110"/>
    <lineage>
        <taxon>Bacteria</taxon>
        <taxon>Bacillati</taxon>
        <taxon>Bacillota</taxon>
        <taxon>Bacilli</taxon>
        <taxon>Bacillales</taxon>
        <taxon>Paenibacillaceae</taxon>
        <taxon>Paenibacillus</taxon>
    </lineage>
</organism>
<dbReference type="SUPFAM" id="SSF48371">
    <property type="entry name" value="ARM repeat"/>
    <property type="match status" value="1"/>
</dbReference>
<keyword evidence="1" id="KW-1133">Transmembrane helix</keyword>
<dbReference type="InterPro" id="IPR016024">
    <property type="entry name" value="ARM-type_fold"/>
</dbReference>
<dbReference type="RefSeq" id="WP_120112673.1">
    <property type="nucleotide sequence ID" value="NZ_QXQB01000004.1"/>
</dbReference>
<dbReference type="Gene3D" id="1.25.10.10">
    <property type="entry name" value="Leucine-rich Repeat Variant"/>
    <property type="match status" value="1"/>
</dbReference>
<keyword evidence="1" id="KW-0812">Transmembrane</keyword>
<gene>
    <name evidence="2" type="ORF">D3P09_17640</name>
</gene>
<evidence type="ECO:0008006" key="4">
    <source>
        <dbReference type="Google" id="ProtNLM"/>
    </source>
</evidence>